<feature type="region of interest" description="Disordered" evidence="1">
    <location>
        <begin position="1"/>
        <end position="22"/>
    </location>
</feature>
<name>A0A7J0E068_9ERIC</name>
<dbReference type="Pfam" id="PF04195">
    <property type="entry name" value="Transposase_28"/>
    <property type="match status" value="1"/>
</dbReference>
<keyword evidence="4" id="KW-1185">Reference proteome</keyword>
<reference evidence="4" key="1">
    <citation type="submission" date="2019-07" db="EMBL/GenBank/DDBJ databases">
        <title>De Novo Assembly of kiwifruit Actinidia rufa.</title>
        <authorList>
            <person name="Sugita-Konishi S."/>
            <person name="Sato K."/>
            <person name="Mori E."/>
            <person name="Abe Y."/>
            <person name="Kisaki G."/>
            <person name="Hamano K."/>
            <person name="Suezawa K."/>
            <person name="Otani M."/>
            <person name="Fukuda T."/>
            <person name="Manabe T."/>
            <person name="Gomi K."/>
            <person name="Tabuchi M."/>
            <person name="Akimitsu K."/>
            <person name="Kataoka I."/>
        </authorList>
    </citation>
    <scope>NUCLEOTIDE SEQUENCE [LARGE SCALE GENOMIC DNA]</scope>
    <source>
        <strain evidence="4">cv. Fuchu</strain>
    </source>
</reference>
<evidence type="ECO:0000313" key="3">
    <source>
        <dbReference type="EMBL" id="GFS45989.1"/>
    </source>
</evidence>
<dbReference type="AlphaFoldDB" id="A0A7J0E068"/>
<dbReference type="Proteomes" id="UP000585474">
    <property type="component" value="Unassembled WGS sequence"/>
</dbReference>
<evidence type="ECO:0000259" key="2">
    <source>
        <dbReference type="Pfam" id="PF04195"/>
    </source>
</evidence>
<sequence>MEDKVTRLPSSPREDPSSPESSPLAIFPLVKREMNVMTPEDLEQLRGSCSIPSSIQIRLPEKGETIMFARPSEVAFYKAAFHADLRLLIHPSIRMILHFYNICLAKLIPNAWCSVICAVVLWRYHKVALSLTEFRNLFGLYKNPKPDSGWLYFKARPKRTMFGEYHSKRCNKLLTLLKDKHDFLDNILSLVEGGNLYSVTVVLGSKTFCKSFGLLSKPMAFAEGGNNEDVPANGMTPVASDKAMSKRIGLKKLAQKVDESKSESSTINPTLAKGVVIGEKCSREDSITSPSKKGKIVESLKGKEVVPSPEAKKKVAKPRDTASIRATPILKHKEGTSPNLEKLDKLSLDQVVTKFFHAVRQEVVLGSFLEVQTREAGDEVTLQQGHQRVDQDEGWLACHCGQVGKVEDLGGRAEAKRGSF</sequence>
<protein>
    <recommendedName>
        <fullName evidence="2">Transposase (putative) gypsy type domain-containing protein</fullName>
    </recommendedName>
</protein>
<dbReference type="InterPro" id="IPR007321">
    <property type="entry name" value="Transposase_28"/>
</dbReference>
<accession>A0A7J0E068</accession>
<dbReference type="EMBL" id="BJWL01000457">
    <property type="protein sequence ID" value="GFS45989.1"/>
    <property type="molecule type" value="Genomic_DNA"/>
</dbReference>
<evidence type="ECO:0000256" key="1">
    <source>
        <dbReference type="SAM" id="MobiDB-lite"/>
    </source>
</evidence>
<dbReference type="OrthoDB" id="687305at2759"/>
<evidence type="ECO:0000313" key="4">
    <source>
        <dbReference type="Proteomes" id="UP000585474"/>
    </source>
</evidence>
<feature type="compositionally biased region" description="Basic and acidic residues" evidence="1">
    <location>
        <begin position="1"/>
        <end position="16"/>
    </location>
</feature>
<feature type="domain" description="Transposase (putative) gypsy type" evidence="2">
    <location>
        <begin position="77"/>
        <end position="141"/>
    </location>
</feature>
<comment type="caution">
    <text evidence="3">The sequence shown here is derived from an EMBL/GenBank/DDBJ whole genome shotgun (WGS) entry which is preliminary data.</text>
</comment>
<proteinExistence type="predicted"/>
<organism evidence="3 4">
    <name type="scientific">Actinidia rufa</name>
    <dbReference type="NCBI Taxonomy" id="165716"/>
    <lineage>
        <taxon>Eukaryota</taxon>
        <taxon>Viridiplantae</taxon>
        <taxon>Streptophyta</taxon>
        <taxon>Embryophyta</taxon>
        <taxon>Tracheophyta</taxon>
        <taxon>Spermatophyta</taxon>
        <taxon>Magnoliopsida</taxon>
        <taxon>eudicotyledons</taxon>
        <taxon>Gunneridae</taxon>
        <taxon>Pentapetalae</taxon>
        <taxon>asterids</taxon>
        <taxon>Ericales</taxon>
        <taxon>Actinidiaceae</taxon>
        <taxon>Actinidia</taxon>
    </lineage>
</organism>
<gene>
    <name evidence="3" type="ORF">Acr_00g0099370</name>
</gene>